<dbReference type="Pfam" id="PF13487">
    <property type="entry name" value="HD_5"/>
    <property type="match status" value="1"/>
</dbReference>
<dbReference type="Gene3D" id="1.10.3210.10">
    <property type="entry name" value="Hypothetical protein af1432"/>
    <property type="match status" value="1"/>
</dbReference>
<name>B8E1Q4_DICTD</name>
<keyword evidence="5" id="KW-1185">Reference proteome</keyword>
<dbReference type="EMBL" id="CP001251">
    <property type="protein sequence ID" value="ACK41579.1"/>
    <property type="molecule type" value="Genomic_DNA"/>
</dbReference>
<dbReference type="PROSITE" id="PS51831">
    <property type="entry name" value="HD"/>
    <property type="match status" value="1"/>
</dbReference>
<organism evidence="4 5">
    <name type="scientific">Dictyoglomus turgidum (strain DSM 6724 / Z-1310)</name>
    <dbReference type="NCBI Taxonomy" id="515635"/>
    <lineage>
        <taxon>Bacteria</taxon>
        <taxon>Pseudomonadati</taxon>
        <taxon>Dictyoglomota</taxon>
        <taxon>Dictyoglomia</taxon>
        <taxon>Dictyoglomales</taxon>
        <taxon>Dictyoglomaceae</taxon>
        <taxon>Dictyoglomus</taxon>
    </lineage>
</organism>
<dbReference type="KEGG" id="dtu:Dtur_0253"/>
<gene>
    <name evidence="4" type="ordered locus">Dtur_0253</name>
</gene>
<dbReference type="InterPro" id="IPR006674">
    <property type="entry name" value="HD_domain"/>
</dbReference>
<dbReference type="SUPFAM" id="SSF109604">
    <property type="entry name" value="HD-domain/PDEase-like"/>
    <property type="match status" value="1"/>
</dbReference>
<dbReference type="AlphaFoldDB" id="B8E1Q4"/>
<dbReference type="OrthoDB" id="9802500at2"/>
<reference evidence="5" key="1">
    <citation type="journal article" date="2016" name="Front. Microbiol.">
        <title>The complete genome sequence of hyperthermophile Dictyoglomus turgidum DSM 6724 reveals a specialized carbohydrate fermentor.</title>
        <authorList>
            <person name="Brumm P.J."/>
            <person name="Gowda K."/>
            <person name="Robb F.T."/>
            <person name="Mead D.A."/>
        </authorList>
    </citation>
    <scope>NUCLEOTIDE SEQUENCE [LARGE SCALE GENOMIC DNA]</scope>
    <source>
        <strain evidence="5">DSM 6724 / Z-1310</strain>
    </source>
</reference>
<dbReference type="HOGENOM" id="CLU_000445_92_13_0"/>
<evidence type="ECO:0000313" key="5">
    <source>
        <dbReference type="Proteomes" id="UP000007719"/>
    </source>
</evidence>
<accession>B8E1Q4</accession>
<feature type="domain" description="PAS" evidence="1">
    <location>
        <begin position="1"/>
        <end position="49"/>
    </location>
</feature>
<dbReference type="eggNOG" id="COG2206">
    <property type="taxonomic scope" value="Bacteria"/>
</dbReference>
<protein>
    <submittedName>
        <fullName evidence="4">PAS/PAC sensor protein</fullName>
    </submittedName>
</protein>
<evidence type="ECO:0000313" key="4">
    <source>
        <dbReference type="EMBL" id="ACK41579.1"/>
    </source>
</evidence>
<proteinExistence type="predicted"/>
<dbReference type="PANTHER" id="PTHR43155:SF2">
    <property type="entry name" value="CYCLIC DI-GMP PHOSPHODIESTERASE PA4108"/>
    <property type="match status" value="1"/>
</dbReference>
<dbReference type="Proteomes" id="UP000007719">
    <property type="component" value="Chromosome"/>
</dbReference>
<sequence>MKDFFENISSCFLIVNSQGLVLECDSNFEKKSGYKREEVKDKKHIYEILGDISSWKKLDWGYETYLTKSNGEKIKIFINFFSFSDYNLNIITINDFSFLTYMYENYASFISQSPFPIIEVDLSEMFNYFRIIKKIAGNEIDKYLEIYPEAIYEIIGKIKFIYINESFYNEYKGFSFDALKENVFNYFTEEGLNTLKNELLKVYDGNLNLNFEVEVIDPIGKLRFINVYVYPVGRERVLIYILDKTKERELEEDLRRSVSKITNLYNQVINTLSSIMEHKDSYTAYHQKRVAELSHAIAKEIGLPKDKVDAIRIGALLHDIGKIAIPGEILNKPGKLNNIEMEIVKTHPLTGYNMLKNIDFPPEVLYIVLQHHERLDGSGYPEGLKNGEINLSARIVAVADVVEAMISHRPYRPPFGIDKALEEIEKNKGTKYDPDVVDACIRLFKEKDFKFSI</sequence>
<dbReference type="SUPFAM" id="SSF55785">
    <property type="entry name" value="PYP-like sensor domain (PAS domain)"/>
    <property type="match status" value="1"/>
</dbReference>
<dbReference type="RefSeq" id="WP_012582664.1">
    <property type="nucleotide sequence ID" value="NC_011661.1"/>
</dbReference>
<evidence type="ECO:0000259" key="2">
    <source>
        <dbReference type="PROSITE" id="PS51831"/>
    </source>
</evidence>
<dbReference type="STRING" id="515635.Dtur_0253"/>
<dbReference type="SMART" id="SM00471">
    <property type="entry name" value="HDc"/>
    <property type="match status" value="1"/>
</dbReference>
<dbReference type="InterPro" id="IPR006675">
    <property type="entry name" value="HDIG_dom"/>
</dbReference>
<dbReference type="InterPro" id="IPR035965">
    <property type="entry name" value="PAS-like_dom_sf"/>
</dbReference>
<dbReference type="InParanoid" id="B8E1Q4"/>
<dbReference type="EnsemblBacteria" id="ACK41579">
    <property type="protein sequence ID" value="ACK41579"/>
    <property type="gene ID" value="Dtur_0253"/>
</dbReference>
<dbReference type="PROSITE" id="PS50112">
    <property type="entry name" value="PAS"/>
    <property type="match status" value="1"/>
</dbReference>
<dbReference type="NCBIfam" id="TIGR00277">
    <property type="entry name" value="HDIG"/>
    <property type="match status" value="1"/>
</dbReference>
<feature type="domain" description="HD-GYP" evidence="3">
    <location>
        <begin position="261"/>
        <end position="453"/>
    </location>
</feature>
<dbReference type="InterPro" id="IPR000014">
    <property type="entry name" value="PAS"/>
</dbReference>
<evidence type="ECO:0000259" key="1">
    <source>
        <dbReference type="PROSITE" id="PS50112"/>
    </source>
</evidence>
<evidence type="ECO:0000259" key="3">
    <source>
        <dbReference type="PROSITE" id="PS51832"/>
    </source>
</evidence>
<dbReference type="CDD" id="cd00077">
    <property type="entry name" value="HDc"/>
    <property type="match status" value="1"/>
</dbReference>
<dbReference type="PROSITE" id="PS51832">
    <property type="entry name" value="HD_GYP"/>
    <property type="match status" value="1"/>
</dbReference>
<feature type="domain" description="HD" evidence="2">
    <location>
        <begin position="283"/>
        <end position="405"/>
    </location>
</feature>
<dbReference type="InterPro" id="IPR037522">
    <property type="entry name" value="HD_GYP_dom"/>
</dbReference>
<dbReference type="InterPro" id="IPR003607">
    <property type="entry name" value="HD/PDEase_dom"/>
</dbReference>
<dbReference type="PANTHER" id="PTHR43155">
    <property type="entry name" value="CYCLIC DI-GMP PHOSPHODIESTERASE PA4108-RELATED"/>
    <property type="match status" value="1"/>
</dbReference>